<comment type="caution">
    <text evidence="3">The sequence shown here is derived from an EMBL/GenBank/DDBJ whole genome shotgun (WGS) entry which is preliminary data.</text>
</comment>
<comment type="similarity">
    <text evidence="1">Belongs to the PI3/PI4-kinase family.</text>
</comment>
<evidence type="ECO:0000256" key="1">
    <source>
        <dbReference type="PROSITE-ProRule" id="PRU00880"/>
    </source>
</evidence>
<feature type="non-terminal residue" evidence="3">
    <location>
        <position position="1"/>
    </location>
</feature>
<dbReference type="Pfam" id="PF00792">
    <property type="entry name" value="PI3K_C2"/>
    <property type="match status" value="1"/>
</dbReference>
<dbReference type="Proteomes" id="UP000663881">
    <property type="component" value="Unassembled WGS sequence"/>
</dbReference>
<dbReference type="Gene3D" id="2.60.40.150">
    <property type="entry name" value="C2 domain"/>
    <property type="match status" value="1"/>
</dbReference>
<dbReference type="InterPro" id="IPR002420">
    <property type="entry name" value="PI3K-type_C2_dom"/>
</dbReference>
<reference evidence="3" key="1">
    <citation type="submission" date="2021-02" db="EMBL/GenBank/DDBJ databases">
        <authorList>
            <person name="Nowell W R."/>
        </authorList>
    </citation>
    <scope>NUCLEOTIDE SEQUENCE</scope>
</reference>
<proteinExistence type="inferred from homology"/>
<organism evidence="3 4">
    <name type="scientific">Adineta steineri</name>
    <dbReference type="NCBI Taxonomy" id="433720"/>
    <lineage>
        <taxon>Eukaryota</taxon>
        <taxon>Metazoa</taxon>
        <taxon>Spiralia</taxon>
        <taxon>Gnathifera</taxon>
        <taxon>Rotifera</taxon>
        <taxon>Eurotatoria</taxon>
        <taxon>Bdelloidea</taxon>
        <taxon>Adinetida</taxon>
        <taxon>Adinetidae</taxon>
        <taxon>Adineta</taxon>
    </lineage>
</organism>
<dbReference type="EMBL" id="CAJOAY010018963">
    <property type="protein sequence ID" value="CAF4326063.1"/>
    <property type="molecule type" value="Genomic_DNA"/>
</dbReference>
<evidence type="ECO:0000313" key="4">
    <source>
        <dbReference type="Proteomes" id="UP000663881"/>
    </source>
</evidence>
<dbReference type="SUPFAM" id="SSF49562">
    <property type="entry name" value="C2 domain (Calcium/lipid-binding domain, CaLB)"/>
    <property type="match status" value="1"/>
</dbReference>
<evidence type="ECO:0000259" key="2">
    <source>
        <dbReference type="PROSITE" id="PS51547"/>
    </source>
</evidence>
<sequence length="170" mass="19660">YVQICLRLDKPLYFKLTNIENTTGNGKKRCIAMIQKVERKKLQKFDGRSNEIRQVANEKDIACRYFSLRILSGQLIPADEFDKVKIIIGLYHGTQPLFPGSIIESRTVDTSNPNWQQEIKFNITLVNLPPASKLCCSIHFHRRRKSLLISVKSLVFLIHIKIQEKEFCLG</sequence>
<feature type="domain" description="C2 PI3K-type" evidence="2">
    <location>
        <begin position="62"/>
        <end position="170"/>
    </location>
</feature>
<evidence type="ECO:0000313" key="3">
    <source>
        <dbReference type="EMBL" id="CAF4326063.1"/>
    </source>
</evidence>
<name>A0A820JLI4_9BILA</name>
<protein>
    <recommendedName>
        <fullName evidence="2">C2 PI3K-type domain-containing protein</fullName>
    </recommendedName>
</protein>
<dbReference type="InterPro" id="IPR035892">
    <property type="entry name" value="C2_domain_sf"/>
</dbReference>
<dbReference type="PROSITE" id="PS51547">
    <property type="entry name" value="C2_PI3K"/>
    <property type="match status" value="1"/>
</dbReference>
<accession>A0A820JLI4</accession>
<dbReference type="AlphaFoldDB" id="A0A820JLI4"/>
<gene>
    <name evidence="3" type="ORF">OKA104_LOCUS47512</name>
</gene>